<dbReference type="Proteomes" id="UP000638848">
    <property type="component" value="Unassembled WGS sequence"/>
</dbReference>
<gene>
    <name evidence="2" type="ORF">GCM10011374_38740</name>
</gene>
<dbReference type="AlphaFoldDB" id="A0A917H803"/>
<evidence type="ECO:0000256" key="1">
    <source>
        <dbReference type="SAM" id="MobiDB-lite"/>
    </source>
</evidence>
<sequence>MPYPEPDAVVARSGTGTTRGRAPCGPTSTTSEHVPLTDRGTRGGGGPREGGHPGSAEVVLPDRTRAVLQHTMGEERTMTITVTRQWVGGGPRHHHYDTVEEAAADTREFIARHVGEDMDPQRLEEITRSVVDRHCVRLDTRDGGIIVGPGIIA</sequence>
<keyword evidence="3" id="KW-1185">Reference proteome</keyword>
<comment type="caution">
    <text evidence="2">The sequence shown here is derived from an EMBL/GenBank/DDBJ whole genome shotgun (WGS) entry which is preliminary data.</text>
</comment>
<organism evidence="2 3">
    <name type="scientific">Kocuria dechangensis</name>
    <dbReference type="NCBI Taxonomy" id="1176249"/>
    <lineage>
        <taxon>Bacteria</taxon>
        <taxon>Bacillati</taxon>
        <taxon>Actinomycetota</taxon>
        <taxon>Actinomycetes</taxon>
        <taxon>Micrococcales</taxon>
        <taxon>Micrococcaceae</taxon>
        <taxon>Kocuria</taxon>
    </lineage>
</organism>
<protein>
    <submittedName>
        <fullName evidence="2">Uncharacterized protein</fullName>
    </submittedName>
</protein>
<reference evidence="2" key="2">
    <citation type="submission" date="2020-09" db="EMBL/GenBank/DDBJ databases">
        <authorList>
            <person name="Sun Q."/>
            <person name="Zhou Y."/>
        </authorList>
    </citation>
    <scope>NUCLEOTIDE SEQUENCE</scope>
    <source>
        <strain evidence="2">CGMCC 1.12187</strain>
    </source>
</reference>
<accession>A0A917H803</accession>
<evidence type="ECO:0000313" key="3">
    <source>
        <dbReference type="Proteomes" id="UP000638848"/>
    </source>
</evidence>
<reference evidence="2" key="1">
    <citation type="journal article" date="2014" name="Int. J. Syst. Evol. Microbiol.">
        <title>Complete genome sequence of Corynebacterium casei LMG S-19264T (=DSM 44701T), isolated from a smear-ripened cheese.</title>
        <authorList>
            <consortium name="US DOE Joint Genome Institute (JGI-PGF)"/>
            <person name="Walter F."/>
            <person name="Albersmeier A."/>
            <person name="Kalinowski J."/>
            <person name="Ruckert C."/>
        </authorList>
    </citation>
    <scope>NUCLEOTIDE SEQUENCE</scope>
    <source>
        <strain evidence="2">CGMCC 1.12187</strain>
    </source>
</reference>
<proteinExistence type="predicted"/>
<feature type="region of interest" description="Disordered" evidence="1">
    <location>
        <begin position="1"/>
        <end position="57"/>
    </location>
</feature>
<name>A0A917H803_9MICC</name>
<evidence type="ECO:0000313" key="2">
    <source>
        <dbReference type="EMBL" id="GGG70446.1"/>
    </source>
</evidence>
<dbReference type="EMBL" id="BMEQ01000038">
    <property type="protein sequence ID" value="GGG70446.1"/>
    <property type="molecule type" value="Genomic_DNA"/>
</dbReference>